<reference evidence="1" key="1">
    <citation type="submission" date="2013-07" db="EMBL/GenBank/DDBJ databases">
        <title>The genome of an arbuscular mycorrhizal fungus provides insights into the evolution of the oldest plant symbiosis.</title>
        <authorList>
            <consortium name="DOE Joint Genome Institute"/>
            <person name="Tisserant E."/>
            <person name="Malbreil M."/>
            <person name="Kuo A."/>
            <person name="Kohler A."/>
            <person name="Symeonidi A."/>
            <person name="Balestrini R."/>
            <person name="Charron P."/>
            <person name="Duensing N."/>
            <person name="Frei-dit-Frey N."/>
            <person name="Gianinazzi-Pearson V."/>
            <person name="Gilbert B."/>
            <person name="Handa Y."/>
            <person name="Hijri M."/>
            <person name="Kaul R."/>
            <person name="Kawaguchi M."/>
            <person name="Krajinski F."/>
            <person name="Lammers P."/>
            <person name="Lapierre D."/>
            <person name="Masclaux F.G."/>
            <person name="Murat C."/>
            <person name="Morin E."/>
            <person name="Ndikumana S."/>
            <person name="Pagni M."/>
            <person name="Petitpierre D."/>
            <person name="Requena N."/>
            <person name="Rosikiewicz P."/>
            <person name="Riley R."/>
            <person name="Saito K."/>
            <person name="San Clemente H."/>
            <person name="Shapiro H."/>
            <person name="van Tuinen D."/>
            <person name="Becard G."/>
            <person name="Bonfante P."/>
            <person name="Paszkowski U."/>
            <person name="Shachar-Hill Y."/>
            <person name="Young J.P."/>
            <person name="Sanders I.R."/>
            <person name="Henrissat B."/>
            <person name="Rensing S.A."/>
            <person name="Grigoriev I.V."/>
            <person name="Corradi N."/>
            <person name="Roux C."/>
            <person name="Martin F."/>
        </authorList>
    </citation>
    <scope>NUCLEOTIDE SEQUENCE</scope>
    <source>
        <strain evidence="1">DAOM 197198</strain>
    </source>
</reference>
<name>U9SVJ9_RHIID</name>
<dbReference type="HOGENOM" id="CLU_2114798_0_0_1"/>
<proteinExistence type="predicted"/>
<dbReference type="AlphaFoldDB" id="U9SVJ9"/>
<feature type="non-terminal residue" evidence="1">
    <location>
        <position position="1"/>
    </location>
</feature>
<protein>
    <submittedName>
        <fullName evidence="1">Uncharacterized protein</fullName>
    </submittedName>
</protein>
<dbReference type="EMBL" id="KI298225">
    <property type="protein sequence ID" value="ERZ99131.1"/>
    <property type="molecule type" value="Genomic_DNA"/>
</dbReference>
<gene>
    <name evidence="1" type="ORF">GLOINDRAFT_83561</name>
</gene>
<organism evidence="1">
    <name type="scientific">Rhizophagus irregularis (strain DAOM 181602 / DAOM 197198 / MUCL 43194)</name>
    <name type="common">Arbuscular mycorrhizal fungus</name>
    <name type="synonym">Glomus intraradices</name>
    <dbReference type="NCBI Taxonomy" id="747089"/>
    <lineage>
        <taxon>Eukaryota</taxon>
        <taxon>Fungi</taxon>
        <taxon>Fungi incertae sedis</taxon>
        <taxon>Mucoromycota</taxon>
        <taxon>Glomeromycotina</taxon>
        <taxon>Glomeromycetes</taxon>
        <taxon>Glomerales</taxon>
        <taxon>Glomeraceae</taxon>
        <taxon>Rhizophagus</taxon>
    </lineage>
</organism>
<accession>U9SVJ9</accession>
<feature type="non-terminal residue" evidence="1">
    <location>
        <position position="115"/>
    </location>
</feature>
<sequence>LHRSESEYFFSIAQEINPDFDFAELIQILPKISQYTKALRNKKLSFDKERFVRKEPSDDFIEICSQLNKIAQLPDNLYTLNGGDSILAQLHIQELAKSRKSKKLNKKIDKENLIE</sequence>
<evidence type="ECO:0000313" key="1">
    <source>
        <dbReference type="EMBL" id="ERZ99131.1"/>
    </source>
</evidence>